<sequence>MFGSKIIRNSYGSIKDKIKLYYNYSKNFPSWYREKIFTSINYFVDVKYKVTHLKETNFNLGIEHLYKNNLNDAILRLKLVDKILSPNDHQANYWLGWTYFLKNNYEKALYHLQRAFEADQIKLASFLQNYNNLLEIPPQIWHQYKNLTAEYYGNKFRSNNKLYLPYSFVSTAMNNITDLPDNYHILELGSNIGLVGYEVKKRFPNGFTFTGVESSEIMNKLVTVYGNIYDQLLEISISDFIKHDSNKYDVVLSFNSLAFTKNLLDYFNSIYSIVNVLGYFAFCLPIDNVTNLSLKRKEFIFTIADIKKTLGQTKFTILNSEELALEKNDKYYMVICKKNH</sequence>
<dbReference type="InterPro" id="IPR029063">
    <property type="entry name" value="SAM-dependent_MTases_sf"/>
</dbReference>
<dbReference type="Gene3D" id="1.25.40.10">
    <property type="entry name" value="Tetratricopeptide repeat domain"/>
    <property type="match status" value="1"/>
</dbReference>
<evidence type="ECO:0000313" key="1">
    <source>
        <dbReference type="EMBL" id="BFD46255.1"/>
    </source>
</evidence>
<dbReference type="GO" id="GO:0032259">
    <property type="term" value="P:methylation"/>
    <property type="evidence" value="ECO:0007669"/>
    <property type="project" value="UniProtKB-KW"/>
</dbReference>
<dbReference type="SUPFAM" id="SSF53335">
    <property type="entry name" value="S-adenosyl-L-methionine-dependent methyltransferases"/>
    <property type="match status" value="1"/>
</dbReference>
<accession>A0AAT9G8X7</accession>
<gene>
    <name evidence="1" type="ORF">DMENIID0002_09010</name>
</gene>
<organism evidence="1">
    <name type="scientific">Candidatus Tisiphia endosymbiont of Sergentomyia squamirostris</name>
    <dbReference type="NCBI Taxonomy" id="3113639"/>
    <lineage>
        <taxon>Bacteria</taxon>
        <taxon>Pseudomonadati</taxon>
        <taxon>Pseudomonadota</taxon>
        <taxon>Alphaproteobacteria</taxon>
        <taxon>Rickettsiales</taxon>
        <taxon>Rickettsiaceae</taxon>
        <taxon>Rickettsieae</taxon>
        <taxon>Candidatus Tisiphia</taxon>
    </lineage>
</organism>
<keyword evidence="1" id="KW-0489">Methyltransferase</keyword>
<dbReference type="Gene3D" id="3.40.50.150">
    <property type="entry name" value="Vaccinia Virus protein VP39"/>
    <property type="match status" value="1"/>
</dbReference>
<dbReference type="InterPro" id="IPR011990">
    <property type="entry name" value="TPR-like_helical_dom_sf"/>
</dbReference>
<dbReference type="AlphaFoldDB" id="A0AAT9G8X7"/>
<reference evidence="1" key="1">
    <citation type="submission" date="2024-01" db="EMBL/GenBank/DDBJ databases">
        <title>Sequencing the genomes of a sandfly, Sergentomyia squamirostris, and its two endosymbionts.</title>
        <authorList>
            <person name="Itokawa K."/>
            <person name="Sanjoba C."/>
        </authorList>
    </citation>
    <scope>NUCLEOTIDE SEQUENCE</scope>
    <source>
        <strain evidence="1">RiSSQ</strain>
    </source>
</reference>
<dbReference type="EMBL" id="AP029170">
    <property type="protein sequence ID" value="BFD46255.1"/>
    <property type="molecule type" value="Genomic_DNA"/>
</dbReference>
<keyword evidence="1" id="KW-0808">Transferase</keyword>
<dbReference type="GO" id="GO:0008168">
    <property type="term" value="F:methyltransferase activity"/>
    <property type="evidence" value="ECO:0007669"/>
    <property type="project" value="UniProtKB-KW"/>
</dbReference>
<name>A0AAT9G8X7_9RICK</name>
<proteinExistence type="predicted"/>
<protein>
    <submittedName>
        <fullName evidence="1">Methyltransferase domain-containing protein</fullName>
    </submittedName>
</protein>
<dbReference type="SUPFAM" id="SSF48452">
    <property type="entry name" value="TPR-like"/>
    <property type="match status" value="1"/>
</dbReference>